<dbReference type="EMBL" id="CABPRZ010000004">
    <property type="protein sequence ID" value="VVD84846.1"/>
    <property type="molecule type" value="Genomic_DNA"/>
</dbReference>
<dbReference type="RefSeq" id="WP_150696191.1">
    <property type="nucleotide sequence ID" value="NZ_CABPRZ010000004.1"/>
</dbReference>
<dbReference type="CDD" id="cd20495">
    <property type="entry name" value="C58_PaToxP-like"/>
    <property type="match status" value="1"/>
</dbReference>
<keyword evidence="3" id="KW-1185">Reference proteome</keyword>
<evidence type="ECO:0000313" key="2">
    <source>
        <dbReference type="EMBL" id="VVD84846.1"/>
    </source>
</evidence>
<gene>
    <name evidence="2" type="ORF">PTE30175_01246</name>
</gene>
<proteinExistence type="predicted"/>
<dbReference type="OrthoDB" id="6637778at2"/>
<dbReference type="Proteomes" id="UP000414233">
    <property type="component" value="Unassembled WGS sequence"/>
</dbReference>
<reference evidence="2 3" key="1">
    <citation type="submission" date="2019-08" db="EMBL/GenBank/DDBJ databases">
        <authorList>
            <person name="Peeters C."/>
        </authorList>
    </citation>
    <scope>NUCLEOTIDE SEQUENCE [LARGE SCALE GENOMIC DNA]</scope>
    <source>
        <strain evidence="2 3">LMG 30175</strain>
    </source>
</reference>
<evidence type="ECO:0000313" key="3">
    <source>
        <dbReference type="Proteomes" id="UP000414233"/>
    </source>
</evidence>
<feature type="domain" description="Dermonecrotic toxin N-terminal" evidence="1">
    <location>
        <begin position="706"/>
        <end position="971"/>
    </location>
</feature>
<sequence length="1521" mass="165684">MSMKISSGMHRSQGLHQPGGCGLAEQCADLPPRVQAALHSFGVAQADLVRQCHDEPGLRLGLAIIENPPTAAEMSAFLSAGVPMIENIVISHVELEWAVLAALAQGIEQRAADVSLVQLCEQLSSARSIREMKQWADWHPRAARNAAQYGWKDQLVALLTPLGDAMRAFPPAETGLGEGSREAEGAHRERWSQWLAARFAQALQVASSEGAAKMLVLLYVHERRNASADSPDLVSLPPALTLPAATQMFSAASLRVRQRRSAPSGDMAPARTARGMVDAPTLPGFLGTSAASRRLNALVAARMAREVDHRGLRDIARGLISFCEYVHRRLSEDLTRAVNIDGVTIDSNQVYFNRFKFFAPVRDAQDGTYGNERHGLQMSQTLTELAMSIIENAQDAPSESRPDYGLYTRNEGMGRYFPEEEIKGLDIGDVLATIHNADYLQSYREAVRDLWAREGPRGVDVRNEIAARMGRMAESEALQQYEAGQLSADGLRLAQVVLRDRDAQSRAHSDAETVGIVTYELECVASDGNVFAPAGAFVVAAPPNDEVSRGGRCLLYLSGSPTPFTEYSTFAELCDKIRPSGDDNVYQSLIGRLPLQAQNARAPSFQVRAVAEDIVAVTADGVLQTIDDDIEFGITRHSNPDRTGAWLQWLTGASGRTLARALARTATSEVAGGPGWLPPSQRLQVPDAIVNQLAELIEVRGGISAGMPNLPRDIFRHVRGLLKDKFHLAVNPDTTWFHVFRRIPPDASTDGRGLEQPGIIPRDQLESSMTLTEFATRQITGTPIALDPVKERCGIYSQGPEAASFSAANELALRPLDLQSAINIPAFRRHFFAGIDTFWRKHTDDIRKVLEGTFMVDTFLMRMNADLSDAGVALARQLARRNDSRPLTLQGLFDKHARPVAGVAISWLTLGEHASDMALITGTGTGCMLLYGPLSNPATLREFADRGELYAWVTEQAANATRRHVLTGAFAKAQLAETGRASVNGVIDGLSDGSLYAANVVKAGSPVTGDIFKAMTDRLKANLDARALDVRSAEASGSMIAHALDALRIVNDIVGLASWAAPRLLPVSIALSGIELSLGLMCTDAPDTDVSERGTMAVIDASIVGGVSLAGIVASKYVRWRRFNARHLRPYESTVPASEMELVSPNVYHHQGHLFAETETALYGIEYDPAVRTWHMADPEGVLPRGLPVRQNGLFKWEVRGDHETVRPIVEGMLAAPDRDIYDRIIDTEYRRRLLAMERSEDAAVRDAFRAGVEQTGPSWQLPALSSDALKLNFVSRHIDDPRLLGTLHRRLEEVRRTEAIAAAHRVGTLVERDVVARGGTFNAMAQAIRIGAQDMRDTGFGPSLCSVMAVALHQGQEVPLMARVANAVALPAGRDAVAFRRQLTELRAGVGVERARKSSAMTLDLTQVKWLLRTGLRSAAYLLSTRSHSLLVGVQYRADGTVLPYFYDANFGLARFTALDPWEEALGQHLGSRLGDAYEPYGVPARPTFAITPIDLERMAAMRVGPGTVSEMMQVAADEV</sequence>
<dbReference type="InterPro" id="IPR046673">
    <property type="entry name" value="ToxA_N"/>
</dbReference>
<name>A0A5E4T9A9_9BURK</name>
<accession>A0A5E4T9A9</accession>
<organism evidence="2 3">
    <name type="scientific">Pandoraea terrae</name>
    <dbReference type="NCBI Taxonomy" id="1537710"/>
    <lineage>
        <taxon>Bacteria</taxon>
        <taxon>Pseudomonadati</taxon>
        <taxon>Pseudomonadota</taxon>
        <taxon>Betaproteobacteria</taxon>
        <taxon>Burkholderiales</taxon>
        <taxon>Burkholderiaceae</taxon>
        <taxon>Pandoraea</taxon>
    </lineage>
</organism>
<feature type="domain" description="Dermonecrotic toxin N-terminal" evidence="1">
    <location>
        <begin position="324"/>
        <end position="582"/>
    </location>
</feature>
<evidence type="ECO:0000259" key="1">
    <source>
        <dbReference type="Pfam" id="PF20178"/>
    </source>
</evidence>
<dbReference type="Pfam" id="PF20178">
    <property type="entry name" value="ToxA_N"/>
    <property type="match status" value="2"/>
</dbReference>
<protein>
    <submittedName>
        <fullName evidence="2">Toxin Afp18</fullName>
    </submittedName>
</protein>